<feature type="binding site" evidence="10">
    <location>
        <begin position="180"/>
        <end position="181"/>
    </location>
    <ligand>
        <name>substrate</name>
    </ligand>
</feature>
<evidence type="ECO:0000256" key="4">
    <source>
        <dbReference type="ARBA" id="ARBA00022741"/>
    </source>
</evidence>
<dbReference type="GO" id="GO:0009117">
    <property type="term" value="P:nucleotide metabolic process"/>
    <property type="evidence" value="ECO:0007669"/>
    <property type="project" value="UniProtKB-KW"/>
</dbReference>
<dbReference type="Pfam" id="PF01725">
    <property type="entry name" value="Ham1p_like"/>
    <property type="match status" value="1"/>
</dbReference>
<dbReference type="HAMAP" id="MF_01405">
    <property type="entry name" value="Non_canon_purine_NTPase"/>
    <property type="match status" value="1"/>
</dbReference>
<dbReference type="GO" id="GO:0000166">
    <property type="term" value="F:nucleotide binding"/>
    <property type="evidence" value="ECO:0007669"/>
    <property type="project" value="UniProtKB-KW"/>
</dbReference>
<dbReference type="NCBIfam" id="TIGR00042">
    <property type="entry name" value="RdgB/HAM1 family non-canonical purine NTP pyrophosphatase"/>
    <property type="match status" value="1"/>
</dbReference>
<evidence type="ECO:0000313" key="12">
    <source>
        <dbReference type="EMBL" id="MBF2735434.1"/>
    </source>
</evidence>
<dbReference type="GO" id="GO:0005829">
    <property type="term" value="C:cytosol"/>
    <property type="evidence" value="ECO:0007669"/>
    <property type="project" value="TreeGrafter"/>
</dbReference>
<dbReference type="GO" id="GO:0046872">
    <property type="term" value="F:metal ion binding"/>
    <property type="evidence" value="ECO:0007669"/>
    <property type="project" value="UniProtKB-KW"/>
</dbReference>
<reference evidence="12" key="1">
    <citation type="submission" date="2020-10" db="EMBL/GenBank/DDBJ databases">
        <title>An improved Amphimedon queenslandica hologenome assembly reveals how three proteobacterial symbionts can extend the metabolic phenotypic of their marine sponge host.</title>
        <authorList>
            <person name="Degnan B."/>
            <person name="Degnan S."/>
            <person name="Xiang X."/>
        </authorList>
    </citation>
    <scope>NUCLEOTIDE SEQUENCE</scope>
    <source>
        <strain evidence="12">AqS2</strain>
    </source>
</reference>
<gene>
    <name evidence="12" type="primary">rdgB</name>
    <name evidence="12" type="ORF">ISN26_05080</name>
</gene>
<comment type="caution">
    <text evidence="12">The sequence shown here is derived from an EMBL/GenBank/DDBJ whole genome shotgun (WGS) entry which is preliminary data.</text>
</comment>
<evidence type="ECO:0000313" key="13">
    <source>
        <dbReference type="Proteomes" id="UP000604381"/>
    </source>
</evidence>
<dbReference type="GO" id="GO:0036220">
    <property type="term" value="F:ITP diphosphatase activity"/>
    <property type="evidence" value="ECO:0007669"/>
    <property type="project" value="UniProtKB-UniRule"/>
</dbReference>
<dbReference type="GO" id="GO:0036222">
    <property type="term" value="F:XTP diphosphatase activity"/>
    <property type="evidence" value="ECO:0007669"/>
    <property type="project" value="UniProtKB-UniRule"/>
</dbReference>
<comment type="catalytic activity">
    <reaction evidence="9 10">
        <text>XTP + H2O = XMP + diphosphate + H(+)</text>
        <dbReference type="Rhea" id="RHEA:28610"/>
        <dbReference type="ChEBI" id="CHEBI:15377"/>
        <dbReference type="ChEBI" id="CHEBI:15378"/>
        <dbReference type="ChEBI" id="CHEBI:33019"/>
        <dbReference type="ChEBI" id="CHEBI:57464"/>
        <dbReference type="ChEBI" id="CHEBI:61314"/>
        <dbReference type="EC" id="3.6.1.66"/>
    </reaction>
</comment>
<dbReference type="InterPro" id="IPR020922">
    <property type="entry name" value="dITP/XTP_pyrophosphatase"/>
</dbReference>
<comment type="caution">
    <text evidence="10">Lacks conserved residue(s) required for the propagation of feature annotation.</text>
</comment>
<dbReference type="GO" id="GO:0009146">
    <property type="term" value="P:purine nucleoside triphosphate catabolic process"/>
    <property type="evidence" value="ECO:0007669"/>
    <property type="project" value="UniProtKB-UniRule"/>
</dbReference>
<feature type="binding site" evidence="10">
    <location>
        <begin position="10"/>
        <end position="15"/>
    </location>
    <ligand>
        <name>substrate</name>
    </ligand>
</feature>
<dbReference type="CDD" id="cd00515">
    <property type="entry name" value="HAM1"/>
    <property type="match status" value="1"/>
</dbReference>
<dbReference type="GO" id="GO:0017111">
    <property type="term" value="F:ribonucleoside triphosphate phosphatase activity"/>
    <property type="evidence" value="ECO:0007669"/>
    <property type="project" value="InterPro"/>
</dbReference>
<evidence type="ECO:0000256" key="7">
    <source>
        <dbReference type="ARBA" id="ARBA00023080"/>
    </source>
</evidence>
<sequence>MRPTRLVLASANPGKIAEFQSLLQEHVDEVVAQDELGVAAAPEIHSTFVENAIAKARHASVASGGAALADDSGICVAALGGRPGVRSARYAPSGADGDNNQLLLEELADAADRAAFYHCSLVMFRHPEDAAPLVAEGQWHGVIGAEPRGEGGFGYDPLFVLPDGRTAAELAPADKNAASHRGLALARLLEMLERSQA</sequence>
<comment type="function">
    <text evidence="10">Pyrophosphatase that catalyzes the hydrolysis of nucleoside triphosphates to their monophosphate derivatives, with a high preference for the non-canonical purine nucleotides XTP (xanthosine triphosphate), dITP (deoxyinosine triphosphate) and ITP. Seems to function as a house-cleaning enzyme that removes non-canonical purine nucleotides from the nucleotide pool, thus preventing their incorporation into DNA/RNA and avoiding chromosomal lesions.</text>
</comment>
<dbReference type="EC" id="3.6.1.66" evidence="10"/>
<dbReference type="InterPro" id="IPR029001">
    <property type="entry name" value="ITPase-like_fam"/>
</dbReference>
<evidence type="ECO:0000256" key="3">
    <source>
        <dbReference type="ARBA" id="ARBA00022723"/>
    </source>
</evidence>
<dbReference type="AlphaFoldDB" id="A0A930UF43"/>
<feature type="binding site" evidence="10">
    <location>
        <position position="175"/>
    </location>
    <ligand>
        <name>substrate</name>
    </ligand>
</feature>
<keyword evidence="3 10" id="KW-0479">Metal-binding</keyword>
<dbReference type="Gene3D" id="3.90.950.10">
    <property type="match status" value="1"/>
</dbReference>
<dbReference type="Proteomes" id="UP000604381">
    <property type="component" value="Unassembled WGS sequence"/>
</dbReference>
<keyword evidence="13" id="KW-1185">Reference proteome</keyword>
<dbReference type="PANTHER" id="PTHR11067:SF9">
    <property type="entry name" value="INOSINE TRIPHOSPHATE PYROPHOSPHATASE"/>
    <property type="match status" value="1"/>
</dbReference>
<dbReference type="FunFam" id="3.90.950.10:FF:000001">
    <property type="entry name" value="dITP/XTP pyrophosphatase"/>
    <property type="match status" value="1"/>
</dbReference>
<dbReference type="InterPro" id="IPR002637">
    <property type="entry name" value="RdgB/HAM1"/>
</dbReference>
<comment type="catalytic activity">
    <reaction evidence="10">
        <text>ITP + H2O = IMP + diphosphate + H(+)</text>
        <dbReference type="Rhea" id="RHEA:29399"/>
        <dbReference type="ChEBI" id="CHEBI:15377"/>
        <dbReference type="ChEBI" id="CHEBI:15378"/>
        <dbReference type="ChEBI" id="CHEBI:33019"/>
        <dbReference type="ChEBI" id="CHEBI:58053"/>
        <dbReference type="ChEBI" id="CHEBI:61402"/>
        <dbReference type="EC" id="3.6.1.66"/>
    </reaction>
</comment>
<protein>
    <recommendedName>
        <fullName evidence="10">dITP/XTP pyrophosphatase</fullName>
        <ecNumber evidence="10">3.6.1.66</ecNumber>
    </recommendedName>
    <alternativeName>
        <fullName evidence="10">Non-canonical purine NTP pyrophosphatase</fullName>
    </alternativeName>
    <alternativeName>
        <fullName evidence="10">Non-standard purine NTP pyrophosphatase</fullName>
    </alternativeName>
    <alternativeName>
        <fullName evidence="10">Nucleoside-triphosphate diphosphatase</fullName>
    </alternativeName>
    <alternativeName>
        <fullName evidence="10">Nucleoside-triphosphate pyrophosphatase</fullName>
        <shortName evidence="10">NTPase</shortName>
    </alternativeName>
</protein>
<comment type="catalytic activity">
    <reaction evidence="8 10">
        <text>dITP + H2O = dIMP + diphosphate + H(+)</text>
        <dbReference type="Rhea" id="RHEA:28342"/>
        <dbReference type="ChEBI" id="CHEBI:15377"/>
        <dbReference type="ChEBI" id="CHEBI:15378"/>
        <dbReference type="ChEBI" id="CHEBI:33019"/>
        <dbReference type="ChEBI" id="CHEBI:61194"/>
        <dbReference type="ChEBI" id="CHEBI:61382"/>
        <dbReference type="EC" id="3.6.1.66"/>
    </reaction>
</comment>
<comment type="subunit">
    <text evidence="2 10">Homodimer.</text>
</comment>
<comment type="cofactor">
    <cofactor evidence="10">
        <name>Mg(2+)</name>
        <dbReference type="ChEBI" id="CHEBI:18420"/>
    </cofactor>
    <text evidence="10">Binds 1 Mg(2+) ion per subunit.</text>
</comment>
<comment type="similarity">
    <text evidence="1 10 11">Belongs to the HAM1 NTPase family.</text>
</comment>
<dbReference type="SUPFAM" id="SSF52972">
    <property type="entry name" value="ITPase-like"/>
    <property type="match status" value="1"/>
</dbReference>
<dbReference type="GO" id="GO:0035870">
    <property type="term" value="F:dITP diphosphatase activity"/>
    <property type="evidence" value="ECO:0007669"/>
    <property type="project" value="UniProtKB-UniRule"/>
</dbReference>
<feature type="binding site" evidence="10">
    <location>
        <position position="72"/>
    </location>
    <ligand>
        <name>substrate</name>
    </ligand>
</feature>
<proteinExistence type="inferred from homology"/>
<keyword evidence="7 10" id="KW-0546">Nucleotide metabolism</keyword>
<feature type="binding site" evidence="10">
    <location>
        <begin position="153"/>
        <end position="156"/>
    </location>
    <ligand>
        <name>substrate</name>
    </ligand>
</feature>
<dbReference type="PANTHER" id="PTHR11067">
    <property type="entry name" value="INOSINE TRIPHOSPHATE PYROPHOSPHATASE/HAM1 PROTEIN"/>
    <property type="match status" value="1"/>
</dbReference>
<evidence type="ECO:0000256" key="6">
    <source>
        <dbReference type="ARBA" id="ARBA00022842"/>
    </source>
</evidence>
<keyword evidence="4 10" id="KW-0547">Nucleotide-binding</keyword>
<evidence type="ECO:0000256" key="1">
    <source>
        <dbReference type="ARBA" id="ARBA00008023"/>
    </source>
</evidence>
<name>A0A930UF43_9GAMM</name>
<evidence type="ECO:0000256" key="2">
    <source>
        <dbReference type="ARBA" id="ARBA00011738"/>
    </source>
</evidence>
<feature type="active site" description="Proton acceptor" evidence="10">
    <location>
        <position position="71"/>
    </location>
</feature>
<dbReference type="EMBL" id="JADHEI010000033">
    <property type="protein sequence ID" value="MBF2735434.1"/>
    <property type="molecule type" value="Genomic_DNA"/>
</dbReference>
<evidence type="ECO:0000256" key="11">
    <source>
        <dbReference type="RuleBase" id="RU003781"/>
    </source>
</evidence>
<accession>A0A930UF43</accession>
<feature type="binding site" evidence="10">
    <location>
        <position position="71"/>
    </location>
    <ligand>
        <name>Mg(2+)</name>
        <dbReference type="ChEBI" id="CHEBI:18420"/>
    </ligand>
</feature>
<keyword evidence="5 10" id="KW-0378">Hydrolase</keyword>
<evidence type="ECO:0000256" key="10">
    <source>
        <dbReference type="HAMAP-Rule" id="MF_01405"/>
    </source>
</evidence>
<evidence type="ECO:0000256" key="9">
    <source>
        <dbReference type="ARBA" id="ARBA00052017"/>
    </source>
</evidence>
<organism evidence="12 13">
    <name type="scientific">Candidatus Amphirhobacter heronislandensis</name>
    <dbReference type="NCBI Taxonomy" id="1732024"/>
    <lineage>
        <taxon>Bacteria</taxon>
        <taxon>Pseudomonadati</taxon>
        <taxon>Pseudomonadota</taxon>
        <taxon>Gammaproteobacteria</taxon>
        <taxon>Candidatus Tethybacterales</taxon>
        <taxon>Candidatus Tethybacteraceae</taxon>
        <taxon>Candidatus Amphirhobacter</taxon>
    </lineage>
</organism>
<evidence type="ECO:0000256" key="8">
    <source>
        <dbReference type="ARBA" id="ARBA00051875"/>
    </source>
</evidence>
<evidence type="ECO:0000256" key="5">
    <source>
        <dbReference type="ARBA" id="ARBA00022801"/>
    </source>
</evidence>
<keyword evidence="6 10" id="KW-0460">Magnesium</keyword>